<dbReference type="PANTHER" id="PTHR40047:SF1">
    <property type="entry name" value="UPF0703 PROTEIN YCGQ"/>
    <property type="match status" value="1"/>
</dbReference>
<organism evidence="5 6">
    <name type="scientific">Bacillus methanolicus PB1</name>
    <dbReference type="NCBI Taxonomy" id="997296"/>
    <lineage>
        <taxon>Bacteria</taxon>
        <taxon>Bacillati</taxon>
        <taxon>Bacillota</taxon>
        <taxon>Bacilli</taxon>
        <taxon>Bacillales</taxon>
        <taxon>Bacillaceae</taxon>
        <taxon>Bacillus</taxon>
    </lineage>
</organism>
<proteinExistence type="predicted"/>
<dbReference type="Pfam" id="PF21537">
    <property type="entry name" value="DUF1980_C"/>
    <property type="match status" value="1"/>
</dbReference>
<name>I3DV54_BACMT</name>
<dbReference type="NCBIfam" id="TIGR03943">
    <property type="entry name" value="TIGR03943 family putative permease subunit"/>
    <property type="match status" value="1"/>
</dbReference>
<dbReference type="InterPro" id="IPR048447">
    <property type="entry name" value="DUF1980_C"/>
</dbReference>
<evidence type="ECO:0000256" key="2">
    <source>
        <dbReference type="SAM" id="Phobius"/>
    </source>
</evidence>
<comment type="caution">
    <text evidence="5">The sequence shown here is derived from an EMBL/GenBank/DDBJ whole genome shotgun (WGS) entry which is preliminary data.</text>
</comment>
<dbReference type="Pfam" id="PF09323">
    <property type="entry name" value="DUF1980"/>
    <property type="match status" value="1"/>
</dbReference>
<evidence type="ECO:0000259" key="4">
    <source>
        <dbReference type="Pfam" id="PF21537"/>
    </source>
</evidence>
<accession>I3DV54</accession>
<sequence>MQFHVQQAIRALILFTFSALILQLHFTGEMTKFINPKYENLSQAAAIIFLLLFMVQLTRVWTLAKEEHHCHDGHECSHHDHGDSPFSFKKALSYFIIVFPLLTGIFLPAKALDASIANKKGAMISLSNQAKSGGQGGQIEEESASAGNPSEPDTENSEGQDRRSTITHDSNVPVNPNEMTEEEYQKLMKELENTSAILMNDLVYSSYYDAISIDIDKYKGRKIQLNGFVYKEKGFQTNQLVISRFLITHCVADAEIIGFLSEFPEASTLSPDTWIEAEGTLDVTTFNGTRLPLIKINSWKKIDEPKEPYLYPISVKLN</sequence>
<feature type="compositionally biased region" description="Polar residues" evidence="1">
    <location>
        <begin position="167"/>
        <end position="178"/>
    </location>
</feature>
<dbReference type="OrthoDB" id="9770408at2"/>
<reference evidence="5 6" key="1">
    <citation type="journal article" date="2012" name="Appl. Environ. Microbiol.">
        <title>Genome Sequence of Thermotolerant Bacillus methanolicus: Features and Regulation Related to Methylotrophy and Production of L-Lysine and L-Glutamate from Methanol.</title>
        <authorList>
            <person name="Heggeset T.M."/>
            <person name="Krog A."/>
            <person name="Balzer S."/>
            <person name="Wentzel A."/>
            <person name="Ellingsen T.E."/>
            <person name="Brautaset T."/>
        </authorList>
    </citation>
    <scope>NUCLEOTIDE SEQUENCE [LARGE SCALE GENOMIC DNA]</scope>
    <source>
        <strain evidence="5 6">PB1</strain>
    </source>
</reference>
<dbReference type="eggNOG" id="COG3689">
    <property type="taxonomic scope" value="Bacteria"/>
</dbReference>
<feature type="domain" description="DUF1980" evidence="3">
    <location>
        <begin position="9"/>
        <end position="122"/>
    </location>
</feature>
<keyword evidence="2" id="KW-0812">Transmembrane</keyword>
<feature type="transmembrane region" description="Helical" evidence="2">
    <location>
        <begin position="43"/>
        <end position="61"/>
    </location>
</feature>
<dbReference type="InterPro" id="IPR052955">
    <property type="entry name" value="UPF0703_membrane_permease"/>
</dbReference>
<dbReference type="STRING" id="997296.PB1_11214"/>
<dbReference type="EMBL" id="AFEU01000003">
    <property type="protein sequence ID" value="EIJ78125.1"/>
    <property type="molecule type" value="Genomic_DNA"/>
</dbReference>
<keyword evidence="6" id="KW-1185">Reference proteome</keyword>
<dbReference type="PANTHER" id="PTHR40047">
    <property type="entry name" value="UPF0703 PROTEIN YCGQ"/>
    <property type="match status" value="1"/>
</dbReference>
<dbReference type="AlphaFoldDB" id="I3DV54"/>
<dbReference type="PATRIC" id="fig|997296.3.peg.2358"/>
<dbReference type="InterPro" id="IPR048493">
    <property type="entry name" value="DUF1980_N"/>
</dbReference>
<evidence type="ECO:0000313" key="5">
    <source>
        <dbReference type="EMBL" id="EIJ78125.1"/>
    </source>
</evidence>
<keyword evidence="2" id="KW-0472">Membrane</keyword>
<protein>
    <recommendedName>
        <fullName evidence="7">TIGR03943 family protein</fullName>
    </recommendedName>
</protein>
<gene>
    <name evidence="5" type="ORF">PB1_11214</name>
</gene>
<feature type="domain" description="DUF1980" evidence="4">
    <location>
        <begin position="177"/>
        <end position="312"/>
    </location>
</feature>
<evidence type="ECO:0008006" key="7">
    <source>
        <dbReference type="Google" id="ProtNLM"/>
    </source>
</evidence>
<feature type="transmembrane region" description="Helical" evidence="2">
    <location>
        <begin position="91"/>
        <end position="109"/>
    </location>
</feature>
<dbReference type="Proteomes" id="UP000010523">
    <property type="component" value="Unassembled WGS sequence"/>
</dbReference>
<evidence type="ECO:0000313" key="6">
    <source>
        <dbReference type="Proteomes" id="UP000010523"/>
    </source>
</evidence>
<dbReference type="RefSeq" id="WP_004436354.1">
    <property type="nucleotide sequence ID" value="NZ_AFEU01000003.1"/>
</dbReference>
<keyword evidence="2" id="KW-1133">Transmembrane helix</keyword>
<evidence type="ECO:0000256" key="1">
    <source>
        <dbReference type="SAM" id="MobiDB-lite"/>
    </source>
</evidence>
<evidence type="ECO:0000259" key="3">
    <source>
        <dbReference type="Pfam" id="PF09323"/>
    </source>
</evidence>
<dbReference type="InterPro" id="IPR015402">
    <property type="entry name" value="DUF1980"/>
</dbReference>
<feature type="region of interest" description="Disordered" evidence="1">
    <location>
        <begin position="128"/>
        <end position="178"/>
    </location>
</feature>